<dbReference type="InterPro" id="IPR022382">
    <property type="entry name" value="Mycoplasma_peptidase_DUF31"/>
</dbReference>
<comment type="caution">
    <text evidence="2">The sequence shown here is derived from an EMBL/GenBank/DDBJ whole genome shotgun (WGS) entry which is preliminary data.</text>
</comment>
<sequence>MGVAVLLSAVIAPIAVKYVERNLNHLMRIPNVSTDRITKPIQEYANANSVSILFDANLDVDYYNNLYTNMQSALSEYLSTMQLSIDPDNFSVYEADSGTAWLVDYQTHINSLKNLVTYYLATNIHVVNLSVTIKYPLYKTYYVHGVKQTRFSGETFNLQLPINQQTTDDFSVYISNPLGENLQTQTELPVITSTVVDLPVNNEKQPSTDWFKLPNVNLMNKNKTIVPLGVYNSDGTEPNITYNKDKIAKFYITDNDSILQQGSIDNNYQIQEQNGLSFNGNNKGEDFAIVKTLFNPQDLTNWVNLNKRNISKYLAKQPNIEKSLYASWNNLETMFMVNRFSASNPNQVQRRTYIRRIQSLIFSLQYFKGQPLTATEKDYFWKSFMFSRSVNDNDVFYVSGYPGSSYEGISYVSFKTAAFTDAQPITSNFERNSIEYPLKQQIMSNPYNKNDNYLAPGANLGSGSSGSMVLNSTGQIVGIYWGTYAAGNIGVFTPLFTQNPKTNLIQRLLNYEQKTFVKSTDHPTALTQLFGLMKQYKLI</sequence>
<evidence type="ECO:0000313" key="2">
    <source>
        <dbReference type="EMBL" id="GAA5414803.1"/>
    </source>
</evidence>
<reference evidence="2" key="1">
    <citation type="submission" date="2024-02" db="EMBL/GenBank/DDBJ databases">
        <title>Draft genome sequence of new strains in genus Ureaplasma.</title>
        <authorList>
            <person name="Nakajima Y."/>
            <person name="Segawa T."/>
        </authorList>
    </citation>
    <scope>NUCLEOTIDE SEQUENCE [LARGE SCALE GENOMIC DNA]</scope>
    <source>
        <strain evidence="2">OM1</strain>
    </source>
</reference>
<dbReference type="Proteomes" id="UP001449582">
    <property type="component" value="Unassembled WGS sequence"/>
</dbReference>
<evidence type="ECO:0000259" key="1">
    <source>
        <dbReference type="Pfam" id="PF01732"/>
    </source>
</evidence>
<dbReference type="InterPro" id="IPR043504">
    <property type="entry name" value="Peptidase_S1_PA_chymotrypsin"/>
</dbReference>
<dbReference type="InterPro" id="IPR009003">
    <property type="entry name" value="Peptidase_S1_PA"/>
</dbReference>
<organism evidence="2 3">
    <name type="scientific">Ureaplasma ceti</name>
    <dbReference type="NCBI Taxonomy" id="3119530"/>
    <lineage>
        <taxon>Bacteria</taxon>
        <taxon>Bacillati</taxon>
        <taxon>Mycoplasmatota</taxon>
        <taxon>Mycoplasmoidales</taxon>
        <taxon>Mycoplasmoidaceae</taxon>
        <taxon>Ureaplasma</taxon>
    </lineage>
</organism>
<proteinExistence type="predicted"/>
<evidence type="ECO:0000313" key="3">
    <source>
        <dbReference type="Proteomes" id="UP001449582"/>
    </source>
</evidence>
<keyword evidence="3" id="KW-1185">Reference proteome</keyword>
<feature type="domain" description="DUF31" evidence="1">
    <location>
        <begin position="80"/>
        <end position="482"/>
    </location>
</feature>
<protein>
    <recommendedName>
        <fullName evidence="1">DUF31 domain-containing protein</fullName>
    </recommendedName>
</protein>
<gene>
    <name evidence="2" type="ORF">UREOM_5140</name>
</gene>
<dbReference type="SUPFAM" id="SSF50494">
    <property type="entry name" value="Trypsin-like serine proteases"/>
    <property type="match status" value="1"/>
</dbReference>
<dbReference type="Pfam" id="PF01732">
    <property type="entry name" value="Mycop_pep_DUF31"/>
    <property type="match status" value="1"/>
</dbReference>
<dbReference type="EMBL" id="BAABQM010000003">
    <property type="protein sequence ID" value="GAA5414803.1"/>
    <property type="molecule type" value="Genomic_DNA"/>
</dbReference>
<dbReference type="Gene3D" id="2.40.10.10">
    <property type="entry name" value="Trypsin-like serine proteases"/>
    <property type="match status" value="1"/>
</dbReference>
<accession>A0ABP9U638</accession>
<name>A0ABP9U638_9BACT</name>